<evidence type="ECO:0000259" key="1">
    <source>
        <dbReference type="PROSITE" id="PS51819"/>
    </source>
</evidence>
<evidence type="ECO:0000313" key="3">
    <source>
        <dbReference type="Proteomes" id="UP000287239"/>
    </source>
</evidence>
<accession>A0A429ZVR7</accession>
<dbReference type="AlphaFoldDB" id="A0A429ZVR7"/>
<comment type="caution">
    <text evidence="2">The sequence shown here is derived from an EMBL/GenBank/DDBJ whole genome shotgun (WGS) entry which is preliminary data.</text>
</comment>
<organism evidence="2 3">
    <name type="scientific">Vagococcus salmoninarum</name>
    <dbReference type="NCBI Taxonomy" id="2739"/>
    <lineage>
        <taxon>Bacteria</taxon>
        <taxon>Bacillati</taxon>
        <taxon>Bacillota</taxon>
        <taxon>Bacilli</taxon>
        <taxon>Lactobacillales</taxon>
        <taxon>Enterococcaceae</taxon>
        <taxon>Vagococcus</taxon>
    </lineage>
</organism>
<proteinExistence type="predicted"/>
<dbReference type="Gene3D" id="3.10.180.10">
    <property type="entry name" value="2,3-Dihydroxybiphenyl 1,2-Dioxygenase, domain 1"/>
    <property type="match status" value="2"/>
</dbReference>
<evidence type="ECO:0000313" key="2">
    <source>
        <dbReference type="EMBL" id="RST97810.1"/>
    </source>
</evidence>
<dbReference type="SUPFAM" id="SSF54593">
    <property type="entry name" value="Glyoxalase/Bleomycin resistance protein/Dihydroxybiphenyl dioxygenase"/>
    <property type="match status" value="1"/>
</dbReference>
<dbReference type="Pfam" id="PF00903">
    <property type="entry name" value="Glyoxalase"/>
    <property type="match status" value="1"/>
</dbReference>
<keyword evidence="3" id="KW-1185">Reference proteome</keyword>
<feature type="domain" description="VOC" evidence="1">
    <location>
        <begin position="154"/>
        <end position="277"/>
    </location>
</feature>
<dbReference type="PANTHER" id="PTHR36110:SF4">
    <property type="entry name" value="RING-CLEAVING DIOXYGENASE MHQA-RELATED"/>
    <property type="match status" value="1"/>
</dbReference>
<gene>
    <name evidence="2" type="ORF">CBF35_00520</name>
</gene>
<dbReference type="OrthoDB" id="9785698at2"/>
<name>A0A429ZVR7_9ENTE</name>
<dbReference type="RefSeq" id="WP_126777931.1">
    <property type="nucleotide sequence ID" value="NZ_NGJU01000001.1"/>
</dbReference>
<dbReference type="InterPro" id="IPR037523">
    <property type="entry name" value="VOC_core"/>
</dbReference>
<feature type="domain" description="VOC" evidence="1">
    <location>
        <begin position="5"/>
        <end position="131"/>
    </location>
</feature>
<dbReference type="InterPro" id="IPR029068">
    <property type="entry name" value="Glyas_Bleomycin-R_OHBP_Dase"/>
</dbReference>
<dbReference type="Proteomes" id="UP000287239">
    <property type="component" value="Unassembled WGS sequence"/>
</dbReference>
<dbReference type="PANTHER" id="PTHR36110">
    <property type="entry name" value="RING-CLEAVING DIOXYGENASE MHQE-RELATED"/>
    <property type="match status" value="1"/>
</dbReference>
<protein>
    <recommendedName>
        <fullName evidence="1">VOC domain-containing protein</fullName>
    </recommendedName>
</protein>
<reference evidence="2 3" key="1">
    <citation type="submission" date="2017-05" db="EMBL/GenBank/DDBJ databases">
        <title>Vagococcus spp. assemblies.</title>
        <authorList>
            <person name="Gulvik C.A."/>
        </authorList>
    </citation>
    <scope>NUCLEOTIDE SEQUENCE [LARGE SCALE GENOMIC DNA]</scope>
    <source>
        <strain evidence="2 3">NCFB 2777</strain>
    </source>
</reference>
<dbReference type="InterPro" id="IPR052537">
    <property type="entry name" value="Extradiol_RC_dioxygenase"/>
</dbReference>
<dbReference type="EMBL" id="NGJU01000001">
    <property type="protein sequence ID" value="RST97810.1"/>
    <property type="molecule type" value="Genomic_DNA"/>
</dbReference>
<dbReference type="InterPro" id="IPR004360">
    <property type="entry name" value="Glyas_Fos-R_dOase_dom"/>
</dbReference>
<dbReference type="GeneID" id="98566836"/>
<sequence>MKSLGIHHISALVSDIHRSFDFYHDILGLNLLMKTVNQDDTTMYHLFFSDMQGRPGTEFTVFQINTFRENTFGTNAIERAVFSVQSEESLAYWIEHLDKYNIEHCGIENYGESKIIRFEDPDGMNLGISYLENSRGLFYPKLTGSIPSKHGIIGLHSVHLRLRYPKATEKILTEWFDFTKINEVMQGIYPVTMLNNNNSEFKHEIHLIEDTESPLEIQGIGGIHHLALYVSDYTDLLAINEKIINRNFSHSGIQPREFFDATYFREPNNLLFEVASKIKKVPTINEVETIDESPLYLPDFLEEKRESITSELAKLERYKESK</sequence>
<dbReference type="PROSITE" id="PS51819">
    <property type="entry name" value="VOC"/>
    <property type="match status" value="2"/>
</dbReference>